<keyword evidence="1" id="KW-0472">Membrane</keyword>
<feature type="non-terminal residue" evidence="3">
    <location>
        <position position="213"/>
    </location>
</feature>
<feature type="domain" description="Fatty acid desaturase" evidence="2">
    <location>
        <begin position="62"/>
        <end position="205"/>
    </location>
</feature>
<evidence type="ECO:0000313" key="3">
    <source>
        <dbReference type="EMBL" id="SVC87218.1"/>
    </source>
</evidence>
<feature type="transmembrane region" description="Helical" evidence="1">
    <location>
        <begin position="12"/>
        <end position="34"/>
    </location>
</feature>
<evidence type="ECO:0000256" key="1">
    <source>
        <dbReference type="SAM" id="Phobius"/>
    </source>
</evidence>
<dbReference type="Pfam" id="PF00487">
    <property type="entry name" value="FA_desaturase"/>
    <property type="match status" value="1"/>
</dbReference>
<proteinExistence type="predicted"/>
<organism evidence="3">
    <name type="scientific">marine metagenome</name>
    <dbReference type="NCBI Taxonomy" id="408172"/>
    <lineage>
        <taxon>unclassified sequences</taxon>
        <taxon>metagenomes</taxon>
        <taxon>ecological metagenomes</taxon>
    </lineage>
</organism>
<keyword evidence="1" id="KW-1133">Transmembrane helix</keyword>
<accession>A0A382QQL6</accession>
<gene>
    <name evidence="3" type="ORF">METZ01_LOCUS340072</name>
</gene>
<sequence length="213" mass="25053">VKAFRVLRYRIDIFSIVAVFLALGVQLTAFWIALPWYTVFLILLLVRQVNLVEHNHAPLNIFYNRFLNETLGFICFLSNGTPYQFYTVHHVQNHHAYNQRFDDNEQDWSSMFGFSTSRYPDQPVGQMYYFLSFPIITICHSLIYILRRPDSPIFKRFVRTMVVFSICCAALIAIDPMGFFFFFALPWIVVSFGLGDNNYNHHHGCKMTNEYDS</sequence>
<feature type="transmembrane region" description="Helical" evidence="1">
    <location>
        <begin position="127"/>
        <end position="145"/>
    </location>
</feature>
<feature type="non-terminal residue" evidence="3">
    <location>
        <position position="1"/>
    </location>
</feature>
<dbReference type="EMBL" id="UINC01115874">
    <property type="protein sequence ID" value="SVC87218.1"/>
    <property type="molecule type" value="Genomic_DNA"/>
</dbReference>
<protein>
    <recommendedName>
        <fullName evidence="2">Fatty acid desaturase domain-containing protein</fullName>
    </recommendedName>
</protein>
<name>A0A382QQL6_9ZZZZ</name>
<dbReference type="AlphaFoldDB" id="A0A382QQL6"/>
<reference evidence="3" key="1">
    <citation type="submission" date="2018-05" db="EMBL/GenBank/DDBJ databases">
        <authorList>
            <person name="Lanie J.A."/>
            <person name="Ng W.-L."/>
            <person name="Kazmierczak K.M."/>
            <person name="Andrzejewski T.M."/>
            <person name="Davidsen T.M."/>
            <person name="Wayne K.J."/>
            <person name="Tettelin H."/>
            <person name="Glass J.I."/>
            <person name="Rusch D."/>
            <person name="Podicherti R."/>
            <person name="Tsui H.-C.T."/>
            <person name="Winkler M.E."/>
        </authorList>
    </citation>
    <scope>NUCLEOTIDE SEQUENCE</scope>
</reference>
<evidence type="ECO:0000259" key="2">
    <source>
        <dbReference type="Pfam" id="PF00487"/>
    </source>
</evidence>
<dbReference type="InterPro" id="IPR005804">
    <property type="entry name" value="FA_desaturase_dom"/>
</dbReference>
<dbReference type="GO" id="GO:0006629">
    <property type="term" value="P:lipid metabolic process"/>
    <property type="evidence" value="ECO:0007669"/>
    <property type="project" value="InterPro"/>
</dbReference>
<keyword evidence="1" id="KW-0812">Transmembrane</keyword>